<protein>
    <submittedName>
        <fullName evidence="1">Uncharacterized protein</fullName>
    </submittedName>
</protein>
<evidence type="ECO:0000313" key="2">
    <source>
        <dbReference type="Proteomes" id="UP000676336"/>
    </source>
</evidence>
<dbReference type="EMBL" id="CAJOBI010030489">
    <property type="protein sequence ID" value="CAF4270109.1"/>
    <property type="molecule type" value="Genomic_DNA"/>
</dbReference>
<sequence length="57" mass="6414">GDISDSWLQGIGSDPKRVQQYQAVQRALTTCFERNLCSNNDEELIDGSRYLVKIPGK</sequence>
<organism evidence="1 2">
    <name type="scientific">Rotaria magnacalcarata</name>
    <dbReference type="NCBI Taxonomy" id="392030"/>
    <lineage>
        <taxon>Eukaryota</taxon>
        <taxon>Metazoa</taxon>
        <taxon>Spiralia</taxon>
        <taxon>Gnathifera</taxon>
        <taxon>Rotifera</taxon>
        <taxon>Eurotatoria</taxon>
        <taxon>Bdelloidea</taxon>
        <taxon>Philodinida</taxon>
        <taxon>Philodinidae</taxon>
        <taxon>Rotaria</taxon>
    </lineage>
</organism>
<name>A0A8S2TAA3_9BILA</name>
<gene>
    <name evidence="1" type="ORF">SMN809_LOCUS24795</name>
</gene>
<dbReference type="AlphaFoldDB" id="A0A8S2TAA3"/>
<evidence type="ECO:0000313" key="1">
    <source>
        <dbReference type="EMBL" id="CAF4270109.1"/>
    </source>
</evidence>
<dbReference type="Proteomes" id="UP000676336">
    <property type="component" value="Unassembled WGS sequence"/>
</dbReference>
<feature type="non-terminal residue" evidence="1">
    <location>
        <position position="1"/>
    </location>
</feature>
<accession>A0A8S2TAA3</accession>
<reference evidence="1" key="1">
    <citation type="submission" date="2021-02" db="EMBL/GenBank/DDBJ databases">
        <authorList>
            <person name="Nowell W R."/>
        </authorList>
    </citation>
    <scope>NUCLEOTIDE SEQUENCE</scope>
</reference>
<proteinExistence type="predicted"/>
<comment type="caution">
    <text evidence="1">The sequence shown here is derived from an EMBL/GenBank/DDBJ whole genome shotgun (WGS) entry which is preliminary data.</text>
</comment>